<keyword evidence="1" id="KW-0812">Transmembrane</keyword>
<accession>A0A2G9YTD4</accession>
<organism evidence="2 3">
    <name type="scientific">Candidatus Nealsonbacteria bacterium CG23_combo_of_CG06-09_8_20_14_all_39_25</name>
    <dbReference type="NCBI Taxonomy" id="1974723"/>
    <lineage>
        <taxon>Bacteria</taxon>
        <taxon>Candidatus Nealsoniibacteriota</taxon>
    </lineage>
</organism>
<evidence type="ECO:0008006" key="4">
    <source>
        <dbReference type="Google" id="ProtNLM"/>
    </source>
</evidence>
<reference evidence="2 3" key="1">
    <citation type="submission" date="2017-09" db="EMBL/GenBank/DDBJ databases">
        <title>Depth-based differentiation of microbial function through sediment-hosted aquifers and enrichment of novel symbionts in the deep terrestrial subsurface.</title>
        <authorList>
            <person name="Probst A.J."/>
            <person name="Ladd B."/>
            <person name="Jarett J.K."/>
            <person name="Geller-Mcgrath D.E."/>
            <person name="Sieber C.M."/>
            <person name="Emerson J.B."/>
            <person name="Anantharaman K."/>
            <person name="Thomas B.C."/>
            <person name="Malmstrom R."/>
            <person name="Stieglmeier M."/>
            <person name="Klingl A."/>
            <person name="Woyke T."/>
            <person name="Ryan C.M."/>
            <person name="Banfield J.F."/>
        </authorList>
    </citation>
    <scope>NUCLEOTIDE SEQUENCE [LARGE SCALE GENOMIC DNA]</scope>
    <source>
        <strain evidence="2">CG23_combo_of_CG06-09_8_20_14_all_39_25</strain>
    </source>
</reference>
<gene>
    <name evidence="2" type="ORF">COX38_00340</name>
</gene>
<evidence type="ECO:0000313" key="3">
    <source>
        <dbReference type="Proteomes" id="UP000229054"/>
    </source>
</evidence>
<comment type="caution">
    <text evidence="2">The sequence shown here is derived from an EMBL/GenBank/DDBJ whole genome shotgun (WGS) entry which is preliminary data.</text>
</comment>
<proteinExistence type="predicted"/>
<keyword evidence="1" id="KW-0472">Membrane</keyword>
<protein>
    <recommendedName>
        <fullName evidence="4">Type IV pilus modification protein PilV</fullName>
    </recommendedName>
</protein>
<keyword evidence="1" id="KW-1133">Transmembrane helix</keyword>
<feature type="transmembrane region" description="Helical" evidence="1">
    <location>
        <begin position="6"/>
        <end position="29"/>
    </location>
</feature>
<dbReference type="AlphaFoldDB" id="A0A2G9YTD4"/>
<evidence type="ECO:0000256" key="1">
    <source>
        <dbReference type="SAM" id="Phobius"/>
    </source>
</evidence>
<evidence type="ECO:0000313" key="2">
    <source>
        <dbReference type="EMBL" id="PIP22480.1"/>
    </source>
</evidence>
<dbReference type="EMBL" id="PCRN01000016">
    <property type="protein sequence ID" value="PIP22480.1"/>
    <property type="molecule type" value="Genomic_DNA"/>
</dbReference>
<name>A0A2G9YTD4_9BACT</name>
<dbReference type="Proteomes" id="UP000229054">
    <property type="component" value="Unassembled WGS sequence"/>
</dbReference>
<sequence>MLSKSFTLIEVLVATFVITLGVAGGLVVVSQTTAFTQITSSRLTATYLAQEGIEIVKNIRDTNFLLIHRGLITEDQWAQGLTVCGGGCEADYNDLILTPFASRYLNIDAGFYQYSGSGVQTSFKRKITIFDLLDLDDPPDEIPDQAKVLVEVSWEERGRTHQVAAQENVYKWW</sequence>